<keyword evidence="6" id="KW-0012">Acyltransferase</keyword>
<dbReference type="Proteomes" id="UP000683310">
    <property type="component" value="Chromosome"/>
</dbReference>
<dbReference type="EC" id="2.3.1.122" evidence="3"/>
<dbReference type="InterPro" id="IPR050583">
    <property type="entry name" value="Mycobacterial_A85_antigen"/>
</dbReference>
<dbReference type="EMBL" id="CP074371">
    <property type="protein sequence ID" value="QVI24251.1"/>
    <property type="molecule type" value="Genomic_DNA"/>
</dbReference>
<evidence type="ECO:0000256" key="8">
    <source>
        <dbReference type="ARBA" id="ARBA00048109"/>
    </source>
</evidence>
<comment type="catalytic activity">
    <reaction evidence="1">
        <text>2 alpha,alpha'-trehalose 6-mycolate = alpha,alpha'-trehalose 6,6'-bismycolate + alpha,alpha-trehalose</text>
        <dbReference type="Rhea" id="RHEA:23472"/>
        <dbReference type="ChEBI" id="CHEBI:16551"/>
        <dbReference type="ChEBI" id="CHEBI:18195"/>
        <dbReference type="ChEBI" id="CHEBI:18234"/>
        <dbReference type="EC" id="2.3.1.122"/>
    </reaction>
</comment>
<gene>
    <name evidence="10" type="ORF">KHQ06_16650</name>
</gene>
<evidence type="ECO:0000313" key="10">
    <source>
        <dbReference type="EMBL" id="QVI24251.1"/>
    </source>
</evidence>
<dbReference type="InterPro" id="IPR029058">
    <property type="entry name" value="AB_hydrolase_fold"/>
</dbReference>
<keyword evidence="9" id="KW-0732">Signal</keyword>
<dbReference type="PANTHER" id="PTHR48098">
    <property type="entry name" value="ENTEROCHELIN ESTERASE-RELATED"/>
    <property type="match status" value="1"/>
</dbReference>
<dbReference type="SUPFAM" id="SSF53474">
    <property type="entry name" value="alpha/beta-Hydrolases"/>
    <property type="match status" value="1"/>
</dbReference>
<organism evidence="10 11">
    <name type="scientific">Nocardia tengchongensis</name>
    <dbReference type="NCBI Taxonomy" id="2055889"/>
    <lineage>
        <taxon>Bacteria</taxon>
        <taxon>Bacillati</taxon>
        <taxon>Actinomycetota</taxon>
        <taxon>Actinomycetes</taxon>
        <taxon>Mycobacteriales</taxon>
        <taxon>Nocardiaceae</taxon>
        <taxon>Nocardia</taxon>
    </lineage>
</organism>
<accession>A0ABX8CWG0</accession>
<dbReference type="PANTHER" id="PTHR48098:SF1">
    <property type="entry name" value="DIACYLGLYCEROL ACYLTRANSFERASE_MYCOLYLTRANSFERASE AG85A"/>
    <property type="match status" value="1"/>
</dbReference>
<evidence type="ECO:0000256" key="6">
    <source>
        <dbReference type="ARBA" id="ARBA00023315"/>
    </source>
</evidence>
<feature type="chain" id="PRO_5045226653" description="Acyl-CoA:diacylglycerol acyltransferase" evidence="9">
    <location>
        <begin position="35"/>
        <end position="304"/>
    </location>
</feature>
<comment type="catalytic activity">
    <reaction evidence="8">
        <text>an acyl-CoA + a 1,2-diacyl-sn-glycerol = a triacyl-sn-glycerol + CoA</text>
        <dbReference type="Rhea" id="RHEA:10868"/>
        <dbReference type="ChEBI" id="CHEBI:17815"/>
        <dbReference type="ChEBI" id="CHEBI:57287"/>
        <dbReference type="ChEBI" id="CHEBI:58342"/>
        <dbReference type="ChEBI" id="CHEBI:64615"/>
        <dbReference type="EC" id="2.3.1.20"/>
    </reaction>
</comment>
<proteinExistence type="inferred from homology"/>
<evidence type="ECO:0000256" key="4">
    <source>
        <dbReference type="ARBA" id="ARBA00013244"/>
    </source>
</evidence>
<evidence type="ECO:0000256" key="9">
    <source>
        <dbReference type="SAM" id="SignalP"/>
    </source>
</evidence>
<reference evidence="10 11" key="1">
    <citation type="submission" date="2021-04" db="EMBL/GenBank/DDBJ databases">
        <title>Nocardia tengchongensis.</title>
        <authorList>
            <person name="Zhuang k."/>
            <person name="Ran Y."/>
            <person name="Li W."/>
        </authorList>
    </citation>
    <scope>NUCLEOTIDE SEQUENCE [LARGE SCALE GENOMIC DNA]</scope>
    <source>
        <strain evidence="10 11">CFH S0057</strain>
    </source>
</reference>
<evidence type="ECO:0000256" key="7">
    <source>
        <dbReference type="ARBA" id="ARBA00032572"/>
    </source>
</evidence>
<dbReference type="Gene3D" id="3.40.50.1820">
    <property type="entry name" value="alpha/beta hydrolase"/>
    <property type="match status" value="1"/>
</dbReference>
<dbReference type="EC" id="2.3.1.20" evidence="4"/>
<keyword evidence="11" id="KW-1185">Reference proteome</keyword>
<dbReference type="Pfam" id="PF00756">
    <property type="entry name" value="Esterase"/>
    <property type="match status" value="1"/>
</dbReference>
<evidence type="ECO:0000256" key="5">
    <source>
        <dbReference type="ARBA" id="ARBA00022679"/>
    </source>
</evidence>
<comment type="similarity">
    <text evidence="2">Belongs to the mycobacterial A85 antigen family.</text>
</comment>
<dbReference type="InterPro" id="IPR000801">
    <property type="entry name" value="Esterase-like"/>
</dbReference>
<protein>
    <recommendedName>
        <fullName evidence="7">Acyl-CoA:diacylglycerol acyltransferase</fullName>
        <ecNumber evidence="3">2.3.1.122</ecNumber>
        <ecNumber evidence="4">2.3.1.20</ecNumber>
    </recommendedName>
</protein>
<dbReference type="PROSITE" id="PS51318">
    <property type="entry name" value="TAT"/>
    <property type="match status" value="1"/>
</dbReference>
<evidence type="ECO:0000256" key="2">
    <source>
        <dbReference type="ARBA" id="ARBA00005874"/>
    </source>
</evidence>
<keyword evidence="5" id="KW-0808">Transferase</keyword>
<name>A0ABX8CWG0_9NOCA</name>
<sequence>MVEDYRAAARTLSRRSLFATTGLVGLAAAGAAVAAGVNAATEADDVQRTQHAENIGQTAMGLSPVISTERVYSKARGREIDLVTILPPGATAENLPVSLLLHGLHGTARTAAVGNIADLLAAAVATHVSPAFGFVALDGGDNYWHDHGNGDDPMSMLLDEVPGWLTQRRLAGKDGLPFACTGTSMGGFGALVYARRRTERSQPLSAVATMSPGLLTSWTEMAKRNAFSNADQWAALDPLRNLDKLGPAPVGLWCGDRDRFIDGCRRFIATAHPEIGLVTPGTHTEEYWRTVTPDVLGFLSRHVR</sequence>
<evidence type="ECO:0000256" key="3">
    <source>
        <dbReference type="ARBA" id="ARBA00012820"/>
    </source>
</evidence>
<feature type="signal peptide" evidence="9">
    <location>
        <begin position="1"/>
        <end position="34"/>
    </location>
</feature>
<dbReference type="InterPro" id="IPR006311">
    <property type="entry name" value="TAT_signal"/>
</dbReference>
<evidence type="ECO:0000313" key="11">
    <source>
        <dbReference type="Proteomes" id="UP000683310"/>
    </source>
</evidence>
<evidence type="ECO:0000256" key="1">
    <source>
        <dbReference type="ARBA" id="ARBA00000697"/>
    </source>
</evidence>